<comment type="caution">
    <text evidence="2">The sequence shown here is derived from an EMBL/GenBank/DDBJ whole genome shotgun (WGS) entry which is preliminary data.</text>
</comment>
<dbReference type="OrthoDB" id="2160638at2759"/>
<gene>
    <name evidence="2" type="ORF">SteCoe_32087</name>
</gene>
<feature type="compositionally biased region" description="Basic and acidic residues" evidence="1">
    <location>
        <begin position="127"/>
        <end position="168"/>
    </location>
</feature>
<feature type="region of interest" description="Disordered" evidence="1">
    <location>
        <begin position="127"/>
        <end position="231"/>
    </location>
</feature>
<proteinExistence type="predicted"/>
<dbReference type="Gene3D" id="1.20.960.40">
    <property type="match status" value="1"/>
</dbReference>
<accession>A0A1R2AZQ9</accession>
<keyword evidence="3" id="KW-1185">Reference proteome</keyword>
<name>A0A1R2AZQ9_9CILI</name>
<dbReference type="Proteomes" id="UP000187209">
    <property type="component" value="Unassembled WGS sequence"/>
</dbReference>
<protein>
    <recommendedName>
        <fullName evidence="4">FGFR1 oncogene partner (FOP) N-terminal dimerisation domain-containing protein</fullName>
    </recommendedName>
</protein>
<sequence length="231" mass="26156">MEDLKKIVVEALDKNGSLDMIRAQLRSSVFGAIHSEQKKAVKSEVNKIMETESGQFSAEFLRDFLEKSEALHTLHVFSLESQVNSETKSKAQKKFAFSSDGTPGLFKLIKDFKSKFVPQELGKKDTLNKDELRKEDEKKEELKREEVKKVEMKNIGTRESEGNKKDQNSDNYSEDFDEIEEDIEVVSQDTGGIDSHRYYESGGSSGGVDPSVDSLALDQCDYLEPVKRSRN</sequence>
<reference evidence="2 3" key="1">
    <citation type="submission" date="2016-11" db="EMBL/GenBank/DDBJ databases">
        <title>The macronuclear genome of Stentor coeruleus: a giant cell with tiny introns.</title>
        <authorList>
            <person name="Slabodnick M."/>
            <person name="Ruby J.G."/>
            <person name="Reiff S.B."/>
            <person name="Swart E.C."/>
            <person name="Gosai S."/>
            <person name="Prabakaran S."/>
            <person name="Witkowska E."/>
            <person name="Larue G.E."/>
            <person name="Fisher S."/>
            <person name="Freeman R.M."/>
            <person name="Gunawardena J."/>
            <person name="Chu W."/>
            <person name="Stover N.A."/>
            <person name="Gregory B.D."/>
            <person name="Nowacki M."/>
            <person name="Derisi J."/>
            <person name="Roy S.W."/>
            <person name="Marshall W.F."/>
            <person name="Sood P."/>
        </authorList>
    </citation>
    <scope>NUCLEOTIDE SEQUENCE [LARGE SCALE GENOMIC DNA]</scope>
    <source>
        <strain evidence="2">WM001</strain>
    </source>
</reference>
<dbReference type="AlphaFoldDB" id="A0A1R2AZQ9"/>
<evidence type="ECO:0000313" key="2">
    <source>
        <dbReference type="EMBL" id="OMJ70024.1"/>
    </source>
</evidence>
<evidence type="ECO:0000313" key="3">
    <source>
        <dbReference type="Proteomes" id="UP000187209"/>
    </source>
</evidence>
<evidence type="ECO:0008006" key="4">
    <source>
        <dbReference type="Google" id="ProtNLM"/>
    </source>
</evidence>
<evidence type="ECO:0000256" key="1">
    <source>
        <dbReference type="SAM" id="MobiDB-lite"/>
    </source>
</evidence>
<dbReference type="EMBL" id="MPUH01001132">
    <property type="protein sequence ID" value="OMJ70024.1"/>
    <property type="molecule type" value="Genomic_DNA"/>
</dbReference>
<feature type="compositionally biased region" description="Acidic residues" evidence="1">
    <location>
        <begin position="172"/>
        <end position="184"/>
    </location>
</feature>
<organism evidence="2 3">
    <name type="scientific">Stentor coeruleus</name>
    <dbReference type="NCBI Taxonomy" id="5963"/>
    <lineage>
        <taxon>Eukaryota</taxon>
        <taxon>Sar</taxon>
        <taxon>Alveolata</taxon>
        <taxon>Ciliophora</taxon>
        <taxon>Postciliodesmatophora</taxon>
        <taxon>Heterotrichea</taxon>
        <taxon>Heterotrichida</taxon>
        <taxon>Stentoridae</taxon>
        <taxon>Stentor</taxon>
    </lineage>
</organism>